<dbReference type="InterPro" id="IPR001214">
    <property type="entry name" value="SET_dom"/>
</dbReference>
<keyword evidence="1" id="KW-0805">Transcription regulation</keyword>
<dbReference type="WBParaSite" id="ALUE_0001876601-mRNA-1">
    <property type="protein sequence ID" value="ALUE_0001876601-mRNA-1"/>
    <property type="gene ID" value="ALUE_0001876601"/>
</dbReference>
<dbReference type="GO" id="GO:0035098">
    <property type="term" value="C:ESC/E(Z) complex"/>
    <property type="evidence" value="ECO:0007669"/>
    <property type="project" value="TreeGrafter"/>
</dbReference>
<protein>
    <submittedName>
        <fullName evidence="5">SET domain-containing protein</fullName>
    </submittedName>
</protein>
<evidence type="ECO:0000313" key="5">
    <source>
        <dbReference type="WBParaSite" id="ALUE_0001876601-mRNA-1"/>
    </source>
</evidence>
<dbReference type="SMART" id="SM00317">
    <property type="entry name" value="SET"/>
    <property type="match status" value="1"/>
</dbReference>
<dbReference type="GO" id="GO:0046976">
    <property type="term" value="F:histone H3K27 methyltransferase activity"/>
    <property type="evidence" value="ECO:0007669"/>
    <property type="project" value="TreeGrafter"/>
</dbReference>
<dbReference type="AlphaFoldDB" id="A0A0M3IJE6"/>
<dbReference type="InterPro" id="IPR045318">
    <property type="entry name" value="EZH1/2-like"/>
</dbReference>
<dbReference type="SUPFAM" id="SSF82199">
    <property type="entry name" value="SET domain"/>
    <property type="match status" value="2"/>
</dbReference>
<dbReference type="GO" id="GO:0003682">
    <property type="term" value="F:chromatin binding"/>
    <property type="evidence" value="ECO:0007669"/>
    <property type="project" value="TreeGrafter"/>
</dbReference>
<evidence type="ECO:0000256" key="1">
    <source>
        <dbReference type="ARBA" id="ARBA00023015"/>
    </source>
</evidence>
<feature type="domain" description="SET" evidence="3">
    <location>
        <begin position="1"/>
        <end position="111"/>
    </location>
</feature>
<accession>A0A0M3IJE6</accession>
<dbReference type="Gene3D" id="2.170.270.10">
    <property type="entry name" value="SET domain"/>
    <property type="match status" value="2"/>
</dbReference>
<dbReference type="Pfam" id="PF00856">
    <property type="entry name" value="SET"/>
    <property type="match status" value="2"/>
</dbReference>
<keyword evidence="4" id="KW-1185">Reference proteome</keyword>
<evidence type="ECO:0000313" key="4">
    <source>
        <dbReference type="Proteomes" id="UP000036681"/>
    </source>
</evidence>
<reference evidence="5" key="1">
    <citation type="submission" date="2017-02" db="UniProtKB">
        <authorList>
            <consortium name="WormBaseParasite"/>
        </authorList>
    </citation>
    <scope>IDENTIFICATION</scope>
</reference>
<dbReference type="Proteomes" id="UP000036681">
    <property type="component" value="Unplaced"/>
</dbReference>
<dbReference type="InterPro" id="IPR046341">
    <property type="entry name" value="SET_dom_sf"/>
</dbReference>
<sequence length="171" mass="19746">MIDQVAGWGCFTEEDIAKNDFISEYCGEVISHDESERRGKIYDKKKCSYLFGLNEEYLVDATRKGNVIRFANHSKDPNCKGRVFMVNGDHRIGIFARRNIAAGEELFFDYSYNSTQQVSELKSKSCEAFPDHRIGIFARRNIAAGEELFFDYSYNSTQQIKFVSKERPKPH</sequence>
<organism evidence="4 5">
    <name type="scientific">Ascaris lumbricoides</name>
    <name type="common">Giant roundworm</name>
    <dbReference type="NCBI Taxonomy" id="6252"/>
    <lineage>
        <taxon>Eukaryota</taxon>
        <taxon>Metazoa</taxon>
        <taxon>Ecdysozoa</taxon>
        <taxon>Nematoda</taxon>
        <taxon>Chromadorea</taxon>
        <taxon>Rhabditida</taxon>
        <taxon>Spirurina</taxon>
        <taxon>Ascaridomorpha</taxon>
        <taxon>Ascaridoidea</taxon>
        <taxon>Ascarididae</taxon>
        <taxon>Ascaris</taxon>
    </lineage>
</organism>
<dbReference type="CDD" id="cd10519">
    <property type="entry name" value="SET_EZH"/>
    <property type="match status" value="1"/>
</dbReference>
<evidence type="ECO:0000256" key="2">
    <source>
        <dbReference type="ARBA" id="ARBA00023163"/>
    </source>
</evidence>
<dbReference type="PANTHER" id="PTHR45747">
    <property type="entry name" value="HISTONE-LYSINE N-METHYLTRANSFERASE E(Z)"/>
    <property type="match status" value="1"/>
</dbReference>
<dbReference type="GO" id="GO:0031507">
    <property type="term" value="P:heterochromatin formation"/>
    <property type="evidence" value="ECO:0007669"/>
    <property type="project" value="TreeGrafter"/>
</dbReference>
<dbReference type="PANTHER" id="PTHR45747:SF4">
    <property type="entry name" value="HISTONE-LYSINE N-METHYLTRANSFERASE E(Z)"/>
    <property type="match status" value="1"/>
</dbReference>
<name>A0A0M3IJE6_ASCLU</name>
<dbReference type="PROSITE" id="PS50280">
    <property type="entry name" value="SET"/>
    <property type="match status" value="1"/>
</dbReference>
<keyword evidence="2" id="KW-0804">Transcription</keyword>
<proteinExistence type="predicted"/>
<evidence type="ECO:0000259" key="3">
    <source>
        <dbReference type="PROSITE" id="PS50280"/>
    </source>
</evidence>